<name>A0A4Y7JF43_PAPSO</name>
<protein>
    <submittedName>
        <fullName evidence="2">Uncharacterized protein</fullName>
    </submittedName>
</protein>
<accession>A0A4Y7JF43</accession>
<evidence type="ECO:0000313" key="2">
    <source>
        <dbReference type="EMBL" id="RZC58662.1"/>
    </source>
</evidence>
<organism evidence="2 3">
    <name type="scientific">Papaver somniferum</name>
    <name type="common">Opium poppy</name>
    <dbReference type="NCBI Taxonomy" id="3469"/>
    <lineage>
        <taxon>Eukaryota</taxon>
        <taxon>Viridiplantae</taxon>
        <taxon>Streptophyta</taxon>
        <taxon>Embryophyta</taxon>
        <taxon>Tracheophyta</taxon>
        <taxon>Spermatophyta</taxon>
        <taxon>Magnoliopsida</taxon>
        <taxon>Ranunculales</taxon>
        <taxon>Papaveraceae</taxon>
        <taxon>Papaveroideae</taxon>
        <taxon>Papaver</taxon>
    </lineage>
</organism>
<keyword evidence="3" id="KW-1185">Reference proteome</keyword>
<dbReference type="Gramene" id="RZC58662">
    <property type="protein sequence ID" value="RZC58662"/>
    <property type="gene ID" value="C5167_005969"/>
</dbReference>
<dbReference type="AlphaFoldDB" id="A0A4Y7JF43"/>
<feature type="region of interest" description="Disordered" evidence="1">
    <location>
        <begin position="1"/>
        <end position="21"/>
    </location>
</feature>
<gene>
    <name evidence="2" type="ORF">C5167_005969</name>
</gene>
<dbReference type="Proteomes" id="UP000316621">
    <property type="component" value="Chromosome 4"/>
</dbReference>
<sequence length="86" mass="9572">MLVEPRREEKRKKVSISHSTDASRSVLQDSYIYGGTAAYNQEEEADDSLNSCGRSSYSCILKVSCAASTFEEVDEVLQLDMARVES</sequence>
<evidence type="ECO:0000256" key="1">
    <source>
        <dbReference type="SAM" id="MobiDB-lite"/>
    </source>
</evidence>
<dbReference type="EMBL" id="CM010718">
    <property type="protein sequence ID" value="RZC58662.1"/>
    <property type="molecule type" value="Genomic_DNA"/>
</dbReference>
<reference evidence="2 3" key="1">
    <citation type="journal article" date="2018" name="Science">
        <title>The opium poppy genome and morphinan production.</title>
        <authorList>
            <person name="Guo L."/>
            <person name="Winzer T."/>
            <person name="Yang X."/>
            <person name="Li Y."/>
            <person name="Ning Z."/>
            <person name="He Z."/>
            <person name="Teodor R."/>
            <person name="Lu Y."/>
            <person name="Bowser T.A."/>
            <person name="Graham I.A."/>
            <person name="Ye K."/>
        </authorList>
    </citation>
    <scope>NUCLEOTIDE SEQUENCE [LARGE SCALE GENOMIC DNA]</scope>
    <source>
        <strain evidence="3">cv. HN1</strain>
        <tissue evidence="2">Leaves</tissue>
    </source>
</reference>
<proteinExistence type="predicted"/>
<evidence type="ECO:0000313" key="3">
    <source>
        <dbReference type="Proteomes" id="UP000316621"/>
    </source>
</evidence>